<name>A0A382ZD11_9ZZZZ</name>
<feature type="non-terminal residue" evidence="1">
    <location>
        <position position="59"/>
    </location>
</feature>
<protein>
    <submittedName>
        <fullName evidence="1">Uncharacterized protein</fullName>
    </submittedName>
</protein>
<organism evidence="1">
    <name type="scientific">marine metagenome</name>
    <dbReference type="NCBI Taxonomy" id="408172"/>
    <lineage>
        <taxon>unclassified sequences</taxon>
        <taxon>metagenomes</taxon>
        <taxon>ecological metagenomes</taxon>
    </lineage>
</organism>
<accession>A0A382ZD11</accession>
<dbReference type="AlphaFoldDB" id="A0A382ZD11"/>
<gene>
    <name evidence="1" type="ORF">METZ01_LOCUS446196</name>
</gene>
<dbReference type="EMBL" id="UINC01182882">
    <property type="protein sequence ID" value="SVD93342.1"/>
    <property type="molecule type" value="Genomic_DNA"/>
</dbReference>
<proteinExistence type="predicted"/>
<sequence length="59" mass="6502">MRNRTTRTRLMAIAAVLSLSAILAVSVDAATPRQAGTILSASPAYDSQWLPWVGCWRLW</sequence>
<evidence type="ECO:0000313" key="1">
    <source>
        <dbReference type="EMBL" id="SVD93342.1"/>
    </source>
</evidence>
<reference evidence="1" key="1">
    <citation type="submission" date="2018-05" db="EMBL/GenBank/DDBJ databases">
        <authorList>
            <person name="Lanie J.A."/>
            <person name="Ng W.-L."/>
            <person name="Kazmierczak K.M."/>
            <person name="Andrzejewski T.M."/>
            <person name="Davidsen T.M."/>
            <person name="Wayne K.J."/>
            <person name="Tettelin H."/>
            <person name="Glass J.I."/>
            <person name="Rusch D."/>
            <person name="Podicherti R."/>
            <person name="Tsui H.-C.T."/>
            <person name="Winkler M.E."/>
        </authorList>
    </citation>
    <scope>NUCLEOTIDE SEQUENCE</scope>
</reference>